<reference evidence="1" key="2">
    <citation type="submission" date="2019-01" db="UniProtKB">
        <authorList>
            <consortium name="EnsemblPlants"/>
        </authorList>
    </citation>
    <scope>IDENTIFICATION</scope>
    <source>
        <strain evidence="1">cv. Heinz 1706</strain>
    </source>
</reference>
<dbReference type="PANTHER" id="PTHR15000">
    <property type="entry name" value="ERYTHROID DIFFERENTIATION-RELATED FACTOR 1"/>
    <property type="match status" value="1"/>
</dbReference>
<sequence length="248" mass="28243">MEKPPSSSRELQCVGRLEIARPKPVGFLCGTIPVPTDKAFHDFSTSELVPSAERVRAPRYRMIPIETDLNTLPLLSSIPDKVLPLVATQSRTSAALMDPWLGIGAIKDCSQPCSYMAGMVSWRVDRLPNFFEKREVKDLALHNEKHAPEMAPEIRSRRNEPWECGDSSQLWQRLSLGLRHQQTPSWLCIWKEIRNMRPEFSMNSSLQEDVWLGQSNLQEAYPTISPLLPIKTELGGKYLVSKLEKKFE</sequence>
<dbReference type="Gramene" id="Solyc06g065345.1.1">
    <property type="protein sequence ID" value="Solyc06g065345.1.1"/>
    <property type="gene ID" value="Solyc06g065345.1"/>
</dbReference>
<dbReference type="InParanoid" id="A0A3Q7GYV9"/>
<evidence type="ECO:0000313" key="1">
    <source>
        <dbReference type="EnsemblPlants" id="Solyc06g065345.1.1"/>
    </source>
</evidence>
<reference evidence="1" key="1">
    <citation type="journal article" date="2012" name="Nature">
        <title>The tomato genome sequence provides insights into fleshy fruit evolution.</title>
        <authorList>
            <consortium name="Tomato Genome Consortium"/>
        </authorList>
    </citation>
    <scope>NUCLEOTIDE SEQUENCE [LARGE SCALE GENOMIC DNA]</scope>
    <source>
        <strain evidence="1">cv. Heinz 1706</strain>
    </source>
</reference>
<protein>
    <submittedName>
        <fullName evidence="1">Uncharacterized protein</fullName>
    </submittedName>
</protein>
<dbReference type="STRING" id="4081.A0A3Q7GYV9"/>
<evidence type="ECO:0000313" key="2">
    <source>
        <dbReference type="Proteomes" id="UP000004994"/>
    </source>
</evidence>
<keyword evidence="2" id="KW-1185">Reference proteome</keyword>
<dbReference type="Proteomes" id="UP000004994">
    <property type="component" value="Chromosome 6"/>
</dbReference>
<dbReference type="PaxDb" id="4081-Solyc06g065350.2.1"/>
<dbReference type="EnsemblPlants" id="Solyc06g065345.1.1">
    <property type="protein sequence ID" value="Solyc06g065345.1.1"/>
    <property type="gene ID" value="Solyc06g065345.1"/>
</dbReference>
<name>A0A3Q7GYV9_SOLLC</name>
<dbReference type="PANTHER" id="PTHR15000:SF1">
    <property type="entry name" value="ERYTHROID DIFFERENTIATION-RELATED FACTOR 1"/>
    <property type="match status" value="1"/>
</dbReference>
<proteinExistence type="predicted"/>
<organism evidence="1">
    <name type="scientific">Solanum lycopersicum</name>
    <name type="common">Tomato</name>
    <name type="synonym">Lycopersicon esculentum</name>
    <dbReference type="NCBI Taxonomy" id="4081"/>
    <lineage>
        <taxon>Eukaryota</taxon>
        <taxon>Viridiplantae</taxon>
        <taxon>Streptophyta</taxon>
        <taxon>Embryophyta</taxon>
        <taxon>Tracheophyta</taxon>
        <taxon>Spermatophyta</taxon>
        <taxon>Magnoliopsida</taxon>
        <taxon>eudicotyledons</taxon>
        <taxon>Gunneridae</taxon>
        <taxon>Pentapetalae</taxon>
        <taxon>asterids</taxon>
        <taxon>lamiids</taxon>
        <taxon>Solanales</taxon>
        <taxon>Solanaceae</taxon>
        <taxon>Solanoideae</taxon>
        <taxon>Solaneae</taxon>
        <taxon>Solanum</taxon>
        <taxon>Solanum subgen. Lycopersicon</taxon>
    </lineage>
</organism>
<dbReference type="AlphaFoldDB" id="A0A3Q7GYV9"/>
<accession>A0A3Q7GYV9</accession>